<evidence type="ECO:0000313" key="3">
    <source>
        <dbReference type="Proteomes" id="UP001227101"/>
    </source>
</evidence>
<name>A0ABY8XJ55_9PSEU</name>
<dbReference type="EMBL" id="CP127173">
    <property type="protein sequence ID" value="WIV55670.1"/>
    <property type="molecule type" value="Genomic_DNA"/>
</dbReference>
<accession>A0ABY8XJ55</accession>
<organism evidence="2 3">
    <name type="scientific">Amycolatopsis nalaikhensis</name>
    <dbReference type="NCBI Taxonomy" id="715472"/>
    <lineage>
        <taxon>Bacteria</taxon>
        <taxon>Bacillati</taxon>
        <taxon>Actinomycetota</taxon>
        <taxon>Actinomycetes</taxon>
        <taxon>Pseudonocardiales</taxon>
        <taxon>Pseudonocardiaceae</taxon>
        <taxon>Amycolatopsis</taxon>
    </lineage>
</organism>
<gene>
    <name evidence="2" type="ORF">QP939_43815</name>
</gene>
<evidence type="ECO:0000313" key="2">
    <source>
        <dbReference type="EMBL" id="WIV55670.1"/>
    </source>
</evidence>
<feature type="region of interest" description="Disordered" evidence="1">
    <location>
        <begin position="1"/>
        <end position="20"/>
    </location>
</feature>
<dbReference type="RefSeq" id="WP_285452731.1">
    <property type="nucleotide sequence ID" value="NZ_CP127173.1"/>
</dbReference>
<dbReference type="Gene3D" id="3.40.190.10">
    <property type="entry name" value="Periplasmic binding protein-like II"/>
    <property type="match status" value="2"/>
</dbReference>
<proteinExistence type="predicted"/>
<reference evidence="2 3" key="1">
    <citation type="submission" date="2023-06" db="EMBL/GenBank/DDBJ databases">
        <authorList>
            <person name="Oyuntsetseg B."/>
            <person name="Kim S.B."/>
        </authorList>
    </citation>
    <scope>NUCLEOTIDE SEQUENCE [LARGE SCALE GENOMIC DNA]</scope>
    <source>
        <strain evidence="2 3">2-2</strain>
    </source>
</reference>
<keyword evidence="3" id="KW-1185">Reference proteome</keyword>
<protein>
    <submittedName>
        <fullName evidence="2">Uncharacterized protein</fullName>
    </submittedName>
</protein>
<evidence type="ECO:0000256" key="1">
    <source>
        <dbReference type="SAM" id="MobiDB-lite"/>
    </source>
</evidence>
<sequence length="89" mass="9439">MKTLTTAGVTDPSLGNAKEDEVRQAFQRGQGALEPYGYASYAKEKPQDLAHVHGARYPSVVPGRPSRGTIGGFTLAVSMCSPPNAEAFE</sequence>
<dbReference type="Proteomes" id="UP001227101">
    <property type="component" value="Chromosome"/>
</dbReference>